<dbReference type="InterPro" id="IPR010359">
    <property type="entry name" value="IrrE_HExxH"/>
</dbReference>
<dbReference type="OrthoDB" id="9816277at2"/>
<accession>B6FZV6</accession>
<dbReference type="AlphaFoldDB" id="B6FZV6"/>
<dbReference type="EMBL" id="ABWP01000059">
    <property type="protein sequence ID" value="EEA84929.1"/>
    <property type="molecule type" value="Genomic_DNA"/>
</dbReference>
<feature type="domain" description="IrrE N-terminal-like" evidence="1">
    <location>
        <begin position="24"/>
        <end position="117"/>
    </location>
</feature>
<organism evidence="2 3">
    <name type="scientific">Peptacetobacter hiranonis (strain DSM 13275 / JCM 10541 / KCTC 15199 / TO-931)</name>
    <name type="common">Clostridium hiranonis</name>
    <dbReference type="NCBI Taxonomy" id="500633"/>
    <lineage>
        <taxon>Bacteria</taxon>
        <taxon>Bacillati</taxon>
        <taxon>Bacillota</taxon>
        <taxon>Clostridia</taxon>
        <taxon>Peptostreptococcales</taxon>
        <taxon>Peptostreptococcaceae</taxon>
        <taxon>Peptacetobacter</taxon>
    </lineage>
</organism>
<gene>
    <name evidence="2" type="ORF">CLOHIR_01410</name>
</gene>
<dbReference type="Pfam" id="PF06114">
    <property type="entry name" value="Peptidase_M78"/>
    <property type="match status" value="1"/>
</dbReference>
<dbReference type="InterPro" id="IPR052345">
    <property type="entry name" value="Rad_response_metalloprotease"/>
</dbReference>
<reference evidence="2 3" key="2">
    <citation type="submission" date="2008-10" db="EMBL/GenBank/DDBJ databases">
        <title>Draft genome sequence of Clostridium hiranonis (DSM 13275).</title>
        <authorList>
            <person name="Sudarsanam P."/>
            <person name="Ley R."/>
            <person name="Guruge J."/>
            <person name="Turnbaugh P.J."/>
            <person name="Mahowald M."/>
            <person name="Liep D."/>
            <person name="Gordon J."/>
        </authorList>
    </citation>
    <scope>NUCLEOTIDE SEQUENCE [LARGE SCALE GENOMIC DNA]</scope>
    <source>
        <strain evidence="2 3">DSM 13275</strain>
    </source>
</reference>
<dbReference type="HOGENOM" id="CLU_122894_1_2_9"/>
<proteinExistence type="predicted"/>
<dbReference type="PANTHER" id="PTHR43236:SF1">
    <property type="entry name" value="BLL7220 PROTEIN"/>
    <property type="match status" value="1"/>
</dbReference>
<evidence type="ECO:0000313" key="3">
    <source>
        <dbReference type="Proteomes" id="UP000003178"/>
    </source>
</evidence>
<evidence type="ECO:0000259" key="1">
    <source>
        <dbReference type="Pfam" id="PF06114"/>
    </source>
</evidence>
<dbReference type="eggNOG" id="COG2856">
    <property type="taxonomic scope" value="Bacteria"/>
</dbReference>
<dbReference type="RefSeq" id="WP_006440331.1">
    <property type="nucleotide sequence ID" value="NZ_DS995356.1"/>
</dbReference>
<name>B6FZV6_PEPHT</name>
<evidence type="ECO:0000313" key="2">
    <source>
        <dbReference type="EMBL" id="EEA84929.1"/>
    </source>
</evidence>
<dbReference type="Proteomes" id="UP000003178">
    <property type="component" value="Unassembled WGS sequence"/>
</dbReference>
<reference evidence="2 3" key="1">
    <citation type="submission" date="2008-09" db="EMBL/GenBank/DDBJ databases">
        <authorList>
            <person name="Fulton L."/>
            <person name="Clifton S."/>
            <person name="Fulton B."/>
            <person name="Xu J."/>
            <person name="Minx P."/>
            <person name="Pepin K.H."/>
            <person name="Johnson M."/>
            <person name="Thiruvilangam P."/>
            <person name="Bhonagiri V."/>
            <person name="Nash W.E."/>
            <person name="Mardis E.R."/>
            <person name="Wilson R.K."/>
        </authorList>
    </citation>
    <scope>NUCLEOTIDE SEQUENCE [LARGE SCALE GENOMIC DNA]</scope>
    <source>
        <strain evidence="2 3">DSM 13275</strain>
    </source>
</reference>
<protein>
    <submittedName>
        <fullName evidence="2">Putative toxin-antitoxin system, toxin component</fullName>
    </submittedName>
</protein>
<dbReference type="STRING" id="500633.CLOHIR_01410"/>
<sequence length="141" mass="16599">MDVKEYVSIIKKKANTDDVFELVDYFNINVIETDLGSSTLGMYRYIKRNKFIFLNNDLEHYQKKFVLAHELGHAILHSDLNCFFLEKKTLYLKNKFEIEANKFAVELLVSDDDLKELEGYTIEQMSAILNIPSDLLKYKFK</sequence>
<dbReference type="PANTHER" id="PTHR43236">
    <property type="entry name" value="ANTITOXIN HIGA1"/>
    <property type="match status" value="1"/>
</dbReference>
<keyword evidence="3" id="KW-1185">Reference proteome</keyword>
<dbReference type="Gene3D" id="1.10.10.2910">
    <property type="match status" value="1"/>
</dbReference>
<comment type="caution">
    <text evidence="2">The sequence shown here is derived from an EMBL/GenBank/DDBJ whole genome shotgun (WGS) entry which is preliminary data.</text>
</comment>